<dbReference type="EMBL" id="GFTR01001325">
    <property type="protein sequence ID" value="JAW15101.1"/>
    <property type="molecule type" value="Transcribed_RNA"/>
</dbReference>
<sequence length="92" mass="9950">MSLRVEFSISLPRILIVCGMMLPDGSSVGLTLSLAKLWWSAGWSWRWGWYRLVRCTARTAGRPSAAASASTSAAAAAACWQHCHTRPAPANC</sequence>
<dbReference type="AlphaFoldDB" id="A0A224Y3M0"/>
<organism evidence="1">
    <name type="scientific">Panstrongylus lignarius</name>
    <dbReference type="NCBI Taxonomy" id="156445"/>
    <lineage>
        <taxon>Eukaryota</taxon>
        <taxon>Metazoa</taxon>
        <taxon>Ecdysozoa</taxon>
        <taxon>Arthropoda</taxon>
        <taxon>Hexapoda</taxon>
        <taxon>Insecta</taxon>
        <taxon>Pterygota</taxon>
        <taxon>Neoptera</taxon>
        <taxon>Paraneoptera</taxon>
        <taxon>Hemiptera</taxon>
        <taxon>Heteroptera</taxon>
        <taxon>Panheteroptera</taxon>
        <taxon>Cimicomorpha</taxon>
        <taxon>Reduviidae</taxon>
        <taxon>Triatominae</taxon>
        <taxon>Panstrongylus</taxon>
    </lineage>
</organism>
<reference evidence="1" key="1">
    <citation type="journal article" date="2018" name="PLoS Negl. Trop. Dis.">
        <title>An insight into the salivary gland and fat body transcriptome of Panstrongylus lignarius (Hemiptera: Heteroptera), the main vector of Chagas disease in Peru.</title>
        <authorList>
            <person name="Nevoa J.C."/>
            <person name="Mendes M.T."/>
            <person name="da Silva M.V."/>
            <person name="Soares S.C."/>
            <person name="Oliveira C.J.F."/>
            <person name="Ribeiro J.M.C."/>
        </authorList>
    </citation>
    <scope>NUCLEOTIDE SEQUENCE</scope>
</reference>
<protein>
    <submittedName>
        <fullName evidence="1">Uncharacterized protein</fullName>
    </submittedName>
</protein>
<accession>A0A224Y3M0</accession>
<name>A0A224Y3M0_9HEMI</name>
<proteinExistence type="predicted"/>
<evidence type="ECO:0000313" key="1">
    <source>
        <dbReference type="EMBL" id="JAW15101.1"/>
    </source>
</evidence>